<dbReference type="PANTHER" id="PTHR30043:SF1">
    <property type="entry name" value="ABC TRANSPORT SYSTEM PERMEASE PROTEIN P69"/>
    <property type="match status" value="1"/>
</dbReference>
<gene>
    <name evidence="9" type="ORF">DEH84_16175</name>
</gene>
<evidence type="ECO:0000256" key="2">
    <source>
        <dbReference type="ARBA" id="ARBA00022448"/>
    </source>
</evidence>
<dbReference type="SUPFAM" id="SSF161098">
    <property type="entry name" value="MetI-like"/>
    <property type="match status" value="2"/>
</dbReference>
<feature type="transmembrane region" description="Helical" evidence="7">
    <location>
        <begin position="288"/>
        <end position="306"/>
    </location>
</feature>
<feature type="domain" description="ABC transmembrane type-1" evidence="8">
    <location>
        <begin position="344"/>
        <end position="541"/>
    </location>
</feature>
<evidence type="ECO:0000259" key="8">
    <source>
        <dbReference type="PROSITE" id="PS50928"/>
    </source>
</evidence>
<evidence type="ECO:0000313" key="10">
    <source>
        <dbReference type="Proteomes" id="UP000244892"/>
    </source>
</evidence>
<feature type="transmembrane region" description="Helical" evidence="7">
    <location>
        <begin position="526"/>
        <end position="544"/>
    </location>
</feature>
<comment type="similarity">
    <text evidence="7">Belongs to the binding-protein-dependent transport system permease family.</text>
</comment>
<dbReference type="Gene3D" id="1.10.3720.10">
    <property type="entry name" value="MetI-like"/>
    <property type="match status" value="2"/>
</dbReference>
<keyword evidence="4 7" id="KW-0812">Transmembrane</keyword>
<evidence type="ECO:0000256" key="6">
    <source>
        <dbReference type="ARBA" id="ARBA00023136"/>
    </source>
</evidence>
<proteinExistence type="inferred from homology"/>
<dbReference type="GO" id="GO:0055085">
    <property type="term" value="P:transmembrane transport"/>
    <property type="evidence" value="ECO:0007669"/>
    <property type="project" value="InterPro"/>
</dbReference>
<evidence type="ECO:0000313" key="9">
    <source>
        <dbReference type="EMBL" id="AWI54781.1"/>
    </source>
</evidence>
<evidence type="ECO:0000256" key="7">
    <source>
        <dbReference type="RuleBase" id="RU363032"/>
    </source>
</evidence>
<dbReference type="KEGG" id="aon:DEH84_16175"/>
<feature type="transmembrane region" description="Helical" evidence="7">
    <location>
        <begin position="264"/>
        <end position="281"/>
    </location>
</feature>
<feature type="transmembrane region" description="Helical" evidence="7">
    <location>
        <begin position="349"/>
        <end position="368"/>
    </location>
</feature>
<keyword evidence="6 7" id="KW-0472">Membrane</keyword>
<reference evidence="9 10" key="1">
    <citation type="submission" date="2018-05" db="EMBL/GenBank/DDBJ databases">
        <title>complete genome sequence of Aquabacterium olei NBRC 110486.</title>
        <authorList>
            <person name="Tang B."/>
            <person name="Chang J."/>
            <person name="Zhang L."/>
            <person name="Yang H."/>
        </authorList>
    </citation>
    <scope>NUCLEOTIDE SEQUENCE [LARGE SCALE GENOMIC DNA]</scope>
    <source>
        <strain evidence="9 10">NBRC 110486</strain>
    </source>
</reference>
<evidence type="ECO:0000256" key="1">
    <source>
        <dbReference type="ARBA" id="ARBA00004651"/>
    </source>
</evidence>
<comment type="subcellular location">
    <subcellularLocation>
        <location evidence="1 7">Cell membrane</location>
        <topology evidence="1 7">Multi-pass membrane protein</topology>
    </subcellularLocation>
</comment>
<dbReference type="PANTHER" id="PTHR30043">
    <property type="entry name" value="PHOSPHONATES TRANSPORT SYSTEM PERMEASE PROTEIN"/>
    <property type="match status" value="1"/>
</dbReference>
<feature type="transmembrane region" description="Helical" evidence="7">
    <location>
        <begin position="415"/>
        <end position="439"/>
    </location>
</feature>
<dbReference type="AlphaFoldDB" id="A0A2U8FUN1"/>
<keyword evidence="2 7" id="KW-0813">Transport</keyword>
<feature type="transmembrane region" description="Helical" evidence="7">
    <location>
        <begin position="459"/>
        <end position="477"/>
    </location>
</feature>
<evidence type="ECO:0000256" key="4">
    <source>
        <dbReference type="ARBA" id="ARBA00022692"/>
    </source>
</evidence>
<feature type="transmembrane region" description="Helical" evidence="7">
    <location>
        <begin position="28"/>
        <end position="47"/>
    </location>
</feature>
<keyword evidence="10" id="KW-1185">Reference proteome</keyword>
<evidence type="ECO:0000256" key="3">
    <source>
        <dbReference type="ARBA" id="ARBA00022475"/>
    </source>
</evidence>
<feature type="transmembrane region" description="Helical" evidence="7">
    <location>
        <begin position="89"/>
        <end position="111"/>
    </location>
</feature>
<name>A0A2U8FUN1_9BURK</name>
<accession>A0A2U8FUN1</accession>
<organism evidence="9 10">
    <name type="scientific">Aquabacterium olei</name>
    <dbReference type="NCBI Taxonomy" id="1296669"/>
    <lineage>
        <taxon>Bacteria</taxon>
        <taxon>Pseudomonadati</taxon>
        <taxon>Pseudomonadota</taxon>
        <taxon>Betaproteobacteria</taxon>
        <taxon>Burkholderiales</taxon>
        <taxon>Aquabacterium</taxon>
    </lineage>
</organism>
<feature type="domain" description="ABC transmembrane type-1" evidence="8">
    <location>
        <begin position="85"/>
        <end position="282"/>
    </location>
</feature>
<feature type="transmembrane region" description="Helical" evidence="7">
    <location>
        <begin position="498"/>
        <end position="520"/>
    </location>
</feature>
<keyword evidence="5 7" id="KW-1133">Transmembrane helix</keyword>
<dbReference type="InterPro" id="IPR035906">
    <property type="entry name" value="MetI-like_sf"/>
</dbReference>
<dbReference type="EMBL" id="CP029210">
    <property type="protein sequence ID" value="AWI54781.1"/>
    <property type="molecule type" value="Genomic_DNA"/>
</dbReference>
<dbReference type="Proteomes" id="UP000244892">
    <property type="component" value="Chromosome"/>
</dbReference>
<dbReference type="InterPro" id="IPR000515">
    <property type="entry name" value="MetI-like"/>
</dbReference>
<sequence>MPPRPAWNSSMPAVTSVSDARRQARWRFAGWLAIALSGLLCLSLTGADLRRLLDADGLRNAGEILSGFAHPDLSADFLARVLDLSVESLLIGILGTVLAALLGTVLAFFATRVPELDDPPRGPPAWARTGLAATRSAARVLLGVGRSVPEIVWAYLFVQLLGLGPGAAVLAIGLTVGGNIGKLFAELAEAVDPRPVQALRAAGASRWALFLHAVLPQVGRQWTGYALFCLECNIRIGTILGVVGAGGLGSEIALSLRYFQYDKLATTLLAVLAFVVALELLSNRLRRAAIGWTLGLSAAGTLWAWVRLDVPWADLFSGAGLALMPRMDTLAIDLAFLKTAAGQIGDTLLMAWVATLLSAALAFVLAPLGAARLSTGSYLPDPPRPRGIGRWLRPLAAALSRVVQQLTRVMPELTLALVFVVWVGGGPLAGILAIAVHNIGVMGRLFADVLEEAEPGPPAALQSLGAGTLATFLFGVLPQVQARLAALTLYRFEVNVRATAMVGFVGAGGIGDALNTAISLFHLHDLGVLLLTMLLLVAAVDALGDRVRARILRGDGTRLPLPGCAPEAHLPVPLSSSTRSLTP</sequence>
<dbReference type="PROSITE" id="PS50928">
    <property type="entry name" value="ABC_TM1"/>
    <property type="match status" value="2"/>
</dbReference>
<dbReference type="GO" id="GO:0005886">
    <property type="term" value="C:plasma membrane"/>
    <property type="evidence" value="ECO:0007669"/>
    <property type="project" value="UniProtKB-SubCell"/>
</dbReference>
<dbReference type="CDD" id="cd06261">
    <property type="entry name" value="TM_PBP2"/>
    <property type="match status" value="1"/>
</dbReference>
<dbReference type="Pfam" id="PF00528">
    <property type="entry name" value="BPD_transp_1"/>
    <property type="match status" value="2"/>
</dbReference>
<evidence type="ECO:0000256" key="5">
    <source>
        <dbReference type="ARBA" id="ARBA00022989"/>
    </source>
</evidence>
<keyword evidence="3" id="KW-1003">Cell membrane</keyword>
<feature type="transmembrane region" description="Helical" evidence="7">
    <location>
        <begin position="152"/>
        <end position="174"/>
    </location>
</feature>
<protein>
    <submittedName>
        <fullName evidence="9">Phosphonate ABC transporter permease</fullName>
    </submittedName>
</protein>